<gene>
    <name evidence="10" type="ORF">GCM10010170_022400</name>
</gene>
<keyword evidence="11" id="KW-1185">Reference proteome</keyword>
<dbReference type="EMBL" id="BAAARV010000019">
    <property type="protein sequence ID" value="GAA2339891.1"/>
    <property type="molecule type" value="Genomic_DNA"/>
</dbReference>
<dbReference type="Proteomes" id="UP001501444">
    <property type="component" value="Unassembled WGS sequence"/>
</dbReference>
<evidence type="ECO:0000256" key="5">
    <source>
        <dbReference type="ARBA" id="ARBA00022970"/>
    </source>
</evidence>
<dbReference type="PANTHER" id="PTHR11795:SF442">
    <property type="entry name" value="ABC TRANSPORTER ATP-BINDING PROTEIN"/>
    <property type="match status" value="1"/>
</dbReference>
<evidence type="ECO:0000256" key="3">
    <source>
        <dbReference type="ARBA" id="ARBA00022475"/>
    </source>
</evidence>
<feature type="transmembrane region" description="Helical" evidence="9">
    <location>
        <begin position="6"/>
        <end position="28"/>
    </location>
</feature>
<keyword evidence="2" id="KW-0813">Transport</keyword>
<feature type="transmembrane region" description="Helical" evidence="9">
    <location>
        <begin position="35"/>
        <end position="53"/>
    </location>
</feature>
<feature type="transmembrane region" description="Helical" evidence="9">
    <location>
        <begin position="230"/>
        <end position="258"/>
    </location>
</feature>
<keyword evidence="3" id="KW-1003">Cell membrane</keyword>
<keyword evidence="6 9" id="KW-1133">Transmembrane helix</keyword>
<evidence type="ECO:0000256" key="6">
    <source>
        <dbReference type="ARBA" id="ARBA00022989"/>
    </source>
</evidence>
<name>A0ABP5SVN5_9ACTN</name>
<keyword evidence="5" id="KW-0029">Amino-acid transport</keyword>
<protein>
    <submittedName>
        <fullName evidence="10">Branched-chain amino acid ABC transporter permease</fullName>
    </submittedName>
</protein>
<evidence type="ECO:0000256" key="9">
    <source>
        <dbReference type="SAM" id="Phobius"/>
    </source>
</evidence>
<dbReference type="InterPro" id="IPR052157">
    <property type="entry name" value="BCAA_transport_permease"/>
</dbReference>
<evidence type="ECO:0000256" key="4">
    <source>
        <dbReference type="ARBA" id="ARBA00022692"/>
    </source>
</evidence>
<sequence>MSFSLIANAVVLGSVYVVFSSGFTLVYGAFRIMNMAHGAVLTVGAFMGILAANHFGWPLALAAVFAAVAAGLLNLLMDALVIQPILRRTSSLHGSGEELTPVVATLAVVGIATGVLYNVVTGVGYVFENAGTVSGTLRVGSLHVSVLDVTIVLAAIVVSVGINLYINRSAAGVRVRAVAEDRYMAAALGVRPNVTSAGVFFISGALAGLTGMATGLLYNNVSPAMGEPLLLFGFIIVTVGGIGSLTGTIIASFIVAFVRVFAANHFSVPVVTMMLFGILLLTLLIRPSGIMGARVLGGGVSRT</sequence>
<feature type="transmembrane region" description="Helical" evidence="9">
    <location>
        <begin position="59"/>
        <end position="81"/>
    </location>
</feature>
<dbReference type="PANTHER" id="PTHR11795">
    <property type="entry name" value="BRANCHED-CHAIN AMINO ACID TRANSPORT SYSTEM PERMEASE PROTEIN LIVH"/>
    <property type="match status" value="1"/>
</dbReference>
<dbReference type="Pfam" id="PF02653">
    <property type="entry name" value="BPD_transp_2"/>
    <property type="match status" value="1"/>
</dbReference>
<keyword evidence="4 9" id="KW-0812">Transmembrane</keyword>
<evidence type="ECO:0000256" key="8">
    <source>
        <dbReference type="ARBA" id="ARBA00037998"/>
    </source>
</evidence>
<evidence type="ECO:0000256" key="1">
    <source>
        <dbReference type="ARBA" id="ARBA00004651"/>
    </source>
</evidence>
<reference evidence="11" key="1">
    <citation type="journal article" date="2019" name="Int. J. Syst. Evol. Microbiol.">
        <title>The Global Catalogue of Microorganisms (GCM) 10K type strain sequencing project: providing services to taxonomists for standard genome sequencing and annotation.</title>
        <authorList>
            <consortium name="The Broad Institute Genomics Platform"/>
            <consortium name="The Broad Institute Genome Sequencing Center for Infectious Disease"/>
            <person name="Wu L."/>
            <person name="Ma J."/>
        </authorList>
    </citation>
    <scope>NUCLEOTIDE SEQUENCE [LARGE SCALE GENOMIC DNA]</scope>
    <source>
        <strain evidence="11">JCM 3272</strain>
    </source>
</reference>
<dbReference type="RefSeq" id="WP_344612240.1">
    <property type="nucleotide sequence ID" value="NZ_BAAARV010000019.1"/>
</dbReference>
<feature type="transmembrane region" description="Helical" evidence="9">
    <location>
        <begin position="147"/>
        <end position="166"/>
    </location>
</feature>
<evidence type="ECO:0000256" key="7">
    <source>
        <dbReference type="ARBA" id="ARBA00023136"/>
    </source>
</evidence>
<evidence type="ECO:0000313" key="11">
    <source>
        <dbReference type="Proteomes" id="UP001501444"/>
    </source>
</evidence>
<comment type="similarity">
    <text evidence="8">Belongs to the binding-protein-dependent transport system permease family. LivHM subfamily.</text>
</comment>
<dbReference type="InterPro" id="IPR001851">
    <property type="entry name" value="ABC_transp_permease"/>
</dbReference>
<comment type="subcellular location">
    <subcellularLocation>
        <location evidence="1">Cell membrane</location>
        <topology evidence="1">Multi-pass membrane protein</topology>
    </subcellularLocation>
</comment>
<accession>A0ABP5SVN5</accession>
<dbReference type="CDD" id="cd06582">
    <property type="entry name" value="TM_PBP1_LivH_like"/>
    <property type="match status" value="1"/>
</dbReference>
<feature type="transmembrane region" description="Helical" evidence="9">
    <location>
        <begin position="102"/>
        <end position="127"/>
    </location>
</feature>
<keyword evidence="7 9" id="KW-0472">Membrane</keyword>
<feature type="transmembrane region" description="Helical" evidence="9">
    <location>
        <begin position="265"/>
        <end position="285"/>
    </location>
</feature>
<organism evidence="10 11">
    <name type="scientific">Dactylosporangium salmoneum</name>
    <dbReference type="NCBI Taxonomy" id="53361"/>
    <lineage>
        <taxon>Bacteria</taxon>
        <taxon>Bacillati</taxon>
        <taxon>Actinomycetota</taxon>
        <taxon>Actinomycetes</taxon>
        <taxon>Micromonosporales</taxon>
        <taxon>Micromonosporaceae</taxon>
        <taxon>Dactylosporangium</taxon>
    </lineage>
</organism>
<comment type="caution">
    <text evidence="10">The sequence shown here is derived from an EMBL/GenBank/DDBJ whole genome shotgun (WGS) entry which is preliminary data.</text>
</comment>
<evidence type="ECO:0000313" key="10">
    <source>
        <dbReference type="EMBL" id="GAA2339891.1"/>
    </source>
</evidence>
<evidence type="ECO:0000256" key="2">
    <source>
        <dbReference type="ARBA" id="ARBA00022448"/>
    </source>
</evidence>
<feature type="transmembrane region" description="Helical" evidence="9">
    <location>
        <begin position="197"/>
        <end position="218"/>
    </location>
</feature>
<proteinExistence type="inferred from homology"/>